<dbReference type="EMBL" id="CACRSJ010000106">
    <property type="protein sequence ID" value="VYS56953.1"/>
    <property type="molecule type" value="Genomic_DNA"/>
</dbReference>
<feature type="domain" description="AB hydrolase-1" evidence="4">
    <location>
        <begin position="21"/>
        <end position="259"/>
    </location>
</feature>
<evidence type="ECO:0000313" key="9">
    <source>
        <dbReference type="Proteomes" id="UP000078284"/>
    </source>
</evidence>
<dbReference type="Pfam" id="PF12697">
    <property type="entry name" value="Abhydrolase_6"/>
    <property type="match status" value="1"/>
</dbReference>
<dbReference type="SUPFAM" id="SSF53474">
    <property type="entry name" value="alpha/beta-Hydrolases"/>
    <property type="match status" value="1"/>
</dbReference>
<evidence type="ECO:0000256" key="1">
    <source>
        <dbReference type="ARBA" id="ARBA00022801"/>
    </source>
</evidence>
<evidence type="ECO:0000259" key="4">
    <source>
        <dbReference type="Pfam" id="PF12697"/>
    </source>
</evidence>
<dbReference type="PANTHER" id="PTHR10992">
    <property type="entry name" value="METHYLESTERASE FAMILY MEMBER"/>
    <property type="match status" value="1"/>
</dbReference>
<evidence type="ECO:0000313" key="6">
    <source>
        <dbReference type="EMBL" id="CAD5322669.1"/>
    </source>
</evidence>
<accession>A0A178V796</accession>
<evidence type="ECO:0000256" key="3">
    <source>
        <dbReference type="RuleBase" id="RU369012"/>
    </source>
</evidence>
<dbReference type="GO" id="GO:0051723">
    <property type="term" value="F:protein methylesterase activity"/>
    <property type="evidence" value="ECO:0007669"/>
    <property type="project" value="UniProtKB-UniRule"/>
</dbReference>
<protein>
    <recommendedName>
        <fullName evidence="3">Methylesterase</fullName>
        <ecNumber evidence="3">3.1.1.-</ecNumber>
    </recommendedName>
</protein>
<dbReference type="EMBL" id="LUHQ01000003">
    <property type="protein sequence ID" value="OAP01561.1"/>
    <property type="molecule type" value="Genomic_DNA"/>
</dbReference>
<dbReference type="EMBL" id="LR881468">
    <property type="protein sequence ID" value="CAD5322669.1"/>
    <property type="molecule type" value="Genomic_DNA"/>
</dbReference>
<evidence type="ECO:0000313" key="7">
    <source>
        <dbReference type="EMBL" id="OAP01561.1"/>
    </source>
</evidence>
<evidence type="ECO:0000313" key="11">
    <source>
        <dbReference type="Proteomes" id="UP000434276"/>
    </source>
</evidence>
<accession>A0A5S9XBJ3</accession>
<dbReference type="EMBL" id="CACSHJ010000089">
    <property type="protein sequence ID" value="CAA0381999.1"/>
    <property type="molecule type" value="Genomic_DNA"/>
</dbReference>
<evidence type="ECO:0000256" key="2">
    <source>
        <dbReference type="ARBA" id="ARBA00061207"/>
    </source>
</evidence>
<dbReference type="Gene3D" id="3.40.50.1820">
    <property type="entry name" value="alpha/beta hydrolase"/>
    <property type="match status" value="1"/>
</dbReference>
<comment type="function">
    <text evidence="3">Methylesterase.</text>
</comment>
<evidence type="ECO:0000313" key="10">
    <source>
        <dbReference type="Proteomes" id="UP000426265"/>
    </source>
</evidence>
<comment type="similarity">
    <text evidence="2 3">Belongs to the AB hydrolase superfamily. Methylesterase family.</text>
</comment>
<reference evidence="8 10" key="3">
    <citation type="submission" date="2019-11" db="EMBL/GenBank/DDBJ databases">
        <authorList>
            <person name="Jiao W.-B."/>
            <person name="Schneeberger K."/>
        </authorList>
    </citation>
    <scope>NUCLEOTIDE SEQUENCE [LARGE SCALE GENOMIC DNA]</scope>
    <source>
        <strain evidence="10">cv. An-1</strain>
        <strain evidence="11">cv. C24</strain>
    </source>
</reference>
<dbReference type="ExpressionAtlas" id="A0A178V796">
    <property type="expression patterns" value="baseline and differential"/>
</dbReference>
<dbReference type="PANTHER" id="PTHR10992:SF1032">
    <property type="entry name" value="METHYLESTERASE 17"/>
    <property type="match status" value="1"/>
</dbReference>
<proteinExistence type="inferred from homology"/>
<dbReference type="Proteomes" id="UP000516314">
    <property type="component" value="Chromosome 3"/>
</dbReference>
<evidence type="ECO:0000313" key="8">
    <source>
        <dbReference type="EMBL" id="VYS56953.1"/>
    </source>
</evidence>
<dbReference type="InterPro" id="IPR029058">
    <property type="entry name" value="AB_hydrolase_fold"/>
</dbReference>
<name>A0A178V796_ARATH</name>
<sequence>MAEENQEETLELKPSRKPPHFVLIHGMSLGSWCWYKIKCLMEVSGFTVTCIDLKSSGIDSSSVDSLTTFDQYNQPLIDFLSSFPEQEQVILVGHSAGGLSLTSAIQRFPKKICLAVFIGASMLKYGLQTDEDMKDGVPDLSEHGDVYELGFGLGPENPPTSAIIKPEYRRKLLYHMSPQQECSLAALMMRPAPILALTTAKLEEEEKEKGQEEQVPRVYIKTLLDRVMKPEQQDAMIRRWPPSQVYELESDHSPFFSNPFVLFGLLIKAAVSVGSI</sequence>
<evidence type="ECO:0000313" key="12">
    <source>
        <dbReference type="Proteomes" id="UP000516314"/>
    </source>
</evidence>
<dbReference type="GO" id="GO:0080030">
    <property type="term" value="F:methyl indole-3-acetate esterase activity"/>
    <property type="evidence" value="ECO:0007669"/>
    <property type="project" value="UniProtKB-ARBA"/>
</dbReference>
<dbReference type="OrthoDB" id="1263307at2759"/>
<dbReference type="FunFam" id="3.40.50.1820:FF:000025">
    <property type="entry name" value="putative methylesterase 11, chloroplastic"/>
    <property type="match status" value="1"/>
</dbReference>
<dbReference type="EC" id="3.1.1.-" evidence="3"/>
<dbReference type="Proteomes" id="UP000426265">
    <property type="component" value="Unassembled WGS sequence"/>
</dbReference>
<dbReference type="AlphaFoldDB" id="A0A178V796"/>
<dbReference type="Proteomes" id="UP000434276">
    <property type="component" value="Unassembled WGS sequence"/>
</dbReference>
<keyword evidence="1 3" id="KW-0378">Hydrolase</keyword>
<reference evidence="9" key="1">
    <citation type="journal article" date="2016" name="Proc. Natl. Acad. Sci. U.S.A.">
        <title>Chromosome-level assembly of Arabidopsis thaliana Ler reveals the extent of translocation and inversion polymorphisms.</title>
        <authorList>
            <person name="Zapata L."/>
            <person name="Ding J."/>
            <person name="Willing E.M."/>
            <person name="Hartwig B."/>
            <person name="Bezdan D."/>
            <person name="Jiao W.B."/>
            <person name="Patel V."/>
            <person name="Velikkakam James G."/>
            <person name="Koornneef M."/>
            <person name="Ossowski S."/>
            <person name="Schneeberger K."/>
        </authorList>
    </citation>
    <scope>NUCLEOTIDE SEQUENCE [LARGE SCALE GENOMIC DNA]</scope>
    <source>
        <strain evidence="9">cv. Landsberg erecta</strain>
    </source>
</reference>
<gene>
    <name evidence="7" type="ordered locus">AXX17_At3g10740</name>
    <name evidence="8" type="ORF">AN1_LOCUS12404</name>
    <name evidence="6" type="ORF">AT9943_LOCUS10667</name>
    <name evidence="5" type="ORF">C24_LOCUS12233</name>
</gene>
<evidence type="ECO:0000313" key="5">
    <source>
        <dbReference type="EMBL" id="CAA0381999.1"/>
    </source>
</evidence>
<reference evidence="7" key="2">
    <citation type="submission" date="2016-03" db="EMBL/GenBank/DDBJ databases">
        <title>Full-length assembly of Arabidopsis thaliana Ler reveals the complement of translocations and inversions.</title>
        <authorList>
            <person name="Zapata L."/>
            <person name="Schneeberger K."/>
            <person name="Ossowski S."/>
        </authorList>
    </citation>
    <scope>NUCLEOTIDE SEQUENCE [LARGE SCALE GENOMIC DNA]</scope>
    <source>
        <tissue evidence="7">Leaf</tissue>
    </source>
</reference>
<dbReference type="InterPro" id="IPR000073">
    <property type="entry name" value="AB_hydrolase_1"/>
</dbReference>
<reference evidence="6 12" key="4">
    <citation type="submission" date="2020-09" db="EMBL/GenBank/DDBJ databases">
        <authorList>
            <person name="Ashkenazy H."/>
        </authorList>
    </citation>
    <scope>NUCLEOTIDE SEQUENCE [LARGE SCALE GENOMIC DNA]</scope>
    <source>
        <strain evidence="12">cv. Cdm-0</strain>
    </source>
</reference>
<dbReference type="Proteomes" id="UP000078284">
    <property type="component" value="Chromosome 3"/>
</dbReference>
<dbReference type="InterPro" id="IPR045889">
    <property type="entry name" value="MES/HNL"/>
</dbReference>
<organism evidence="7 9">
    <name type="scientific">Arabidopsis thaliana</name>
    <name type="common">Mouse-ear cress</name>
    <dbReference type="NCBI Taxonomy" id="3702"/>
    <lineage>
        <taxon>Eukaryota</taxon>
        <taxon>Viridiplantae</taxon>
        <taxon>Streptophyta</taxon>
        <taxon>Embryophyta</taxon>
        <taxon>Tracheophyta</taxon>
        <taxon>Spermatophyta</taxon>
        <taxon>Magnoliopsida</taxon>
        <taxon>eudicotyledons</taxon>
        <taxon>Gunneridae</taxon>
        <taxon>Pentapetalae</taxon>
        <taxon>rosids</taxon>
        <taxon>malvids</taxon>
        <taxon>Brassicales</taxon>
        <taxon>Brassicaceae</taxon>
        <taxon>Camelineae</taxon>
        <taxon>Arabidopsis</taxon>
    </lineage>
</organism>